<dbReference type="OrthoDB" id="2656488at2"/>
<name>A0A4R1PND5_9FIRM</name>
<dbReference type="AlphaFoldDB" id="A0A4R1PND5"/>
<proteinExistence type="predicted"/>
<dbReference type="EMBL" id="SLUI01000023">
    <property type="protein sequence ID" value="TCL32194.1"/>
    <property type="molecule type" value="Genomic_DNA"/>
</dbReference>
<protein>
    <submittedName>
        <fullName evidence="1">Uncharacterized protein</fullName>
    </submittedName>
</protein>
<keyword evidence="2" id="KW-1185">Reference proteome</keyword>
<gene>
    <name evidence="1" type="ORF">EV210_12314</name>
</gene>
<comment type="caution">
    <text evidence="1">The sequence shown here is derived from an EMBL/GenBank/DDBJ whole genome shotgun (WGS) entry which is preliminary data.</text>
</comment>
<sequence>MVINKNGKTSRAESRILARFSGAIAAKKKNITFNINEELLERLDTVAAMFSANDGNTTRTDIIEDALTSYIETAEDFFEEQNLKEDQDITSYTNPDDDTAVFPAINDNFSSIFIADQEWRYVRVAESRRNKIKYIALYRGAPISAITHYAEVIDVSDQIPEKDNKRVIKVKEPVPLPHSVELGNITVQSVRKLFYTKLNQLKAVATVEELLYMK</sequence>
<dbReference type="RefSeq" id="WP_132083500.1">
    <property type="nucleotide sequence ID" value="NZ_SLUI01000023.1"/>
</dbReference>
<dbReference type="Proteomes" id="UP000295063">
    <property type="component" value="Unassembled WGS sequence"/>
</dbReference>
<reference evidence="1 2" key="1">
    <citation type="submission" date="2019-03" db="EMBL/GenBank/DDBJ databases">
        <title>Genomic Encyclopedia of Type Strains, Phase IV (KMG-IV): sequencing the most valuable type-strain genomes for metagenomic binning, comparative biology and taxonomic classification.</title>
        <authorList>
            <person name="Goeker M."/>
        </authorList>
    </citation>
    <scope>NUCLEOTIDE SEQUENCE [LARGE SCALE GENOMIC DNA]</scope>
    <source>
        <strain evidence="1 2">DSM 15969</strain>
    </source>
</reference>
<organism evidence="1 2">
    <name type="scientific">Anaerospora hongkongensis</name>
    <dbReference type="NCBI Taxonomy" id="244830"/>
    <lineage>
        <taxon>Bacteria</taxon>
        <taxon>Bacillati</taxon>
        <taxon>Bacillota</taxon>
        <taxon>Negativicutes</taxon>
        <taxon>Selenomonadales</taxon>
        <taxon>Sporomusaceae</taxon>
        <taxon>Anaerospora</taxon>
    </lineage>
</organism>
<accession>A0A4R1PND5</accession>
<evidence type="ECO:0000313" key="1">
    <source>
        <dbReference type="EMBL" id="TCL32194.1"/>
    </source>
</evidence>
<evidence type="ECO:0000313" key="2">
    <source>
        <dbReference type="Proteomes" id="UP000295063"/>
    </source>
</evidence>